<accession>A0A8H4RRJ1</accession>
<reference evidence="1 2" key="1">
    <citation type="submission" date="2020-03" db="EMBL/GenBank/DDBJ databases">
        <title>Draft Genome Sequence of Cudoniella acicularis.</title>
        <authorList>
            <person name="Buettner E."/>
            <person name="Kellner H."/>
        </authorList>
    </citation>
    <scope>NUCLEOTIDE SEQUENCE [LARGE SCALE GENOMIC DNA]</scope>
    <source>
        <strain evidence="1 2">DSM 108380</strain>
    </source>
</reference>
<proteinExistence type="predicted"/>
<protein>
    <submittedName>
        <fullName evidence="1">Uncharacterized protein</fullName>
    </submittedName>
</protein>
<name>A0A8H4RRJ1_9HELO</name>
<dbReference type="OrthoDB" id="5420221at2759"/>
<dbReference type="Proteomes" id="UP000566819">
    <property type="component" value="Unassembled WGS sequence"/>
</dbReference>
<keyword evidence="2" id="KW-1185">Reference proteome</keyword>
<sequence>MAQTLPSTSTENMNLVDLAFKEYNELVEKNLKKERKRLLKSTFRSRQRDIDFNAYMPDQITAMSPLPTEAAASLLVDKYKTWPSASDNAAQRARFSSAVAATTSFAFFIGEVLSSPPKERTEEFSKLVKRIIDSATASGMPASLALKLSRRLRGNAESLLASFLTAKDEIIIGDTELQSNERPPSLDDCIIALGYLYLTLMTAPTSWLIVRVLDTGEVKWKRLKEQHTIGDACEDARTNLTKYLVDSSAKPNPIPTDCRVWVGETFFENEPFITSELRYSLTCEIVVDLVRSVYDGKLYERANIHSWLDEYGKYPETNEEVTRLDYISSRCAKTHAGNIARYLSAGTVAYY</sequence>
<dbReference type="AlphaFoldDB" id="A0A8H4RRJ1"/>
<gene>
    <name evidence="1" type="ORF">G7Y89_g3775</name>
</gene>
<dbReference type="EMBL" id="JAAMPI010000192">
    <property type="protein sequence ID" value="KAF4634328.1"/>
    <property type="molecule type" value="Genomic_DNA"/>
</dbReference>
<evidence type="ECO:0000313" key="2">
    <source>
        <dbReference type="Proteomes" id="UP000566819"/>
    </source>
</evidence>
<evidence type="ECO:0000313" key="1">
    <source>
        <dbReference type="EMBL" id="KAF4634328.1"/>
    </source>
</evidence>
<organism evidence="1 2">
    <name type="scientific">Cudoniella acicularis</name>
    <dbReference type="NCBI Taxonomy" id="354080"/>
    <lineage>
        <taxon>Eukaryota</taxon>
        <taxon>Fungi</taxon>
        <taxon>Dikarya</taxon>
        <taxon>Ascomycota</taxon>
        <taxon>Pezizomycotina</taxon>
        <taxon>Leotiomycetes</taxon>
        <taxon>Helotiales</taxon>
        <taxon>Tricladiaceae</taxon>
        <taxon>Cudoniella</taxon>
    </lineage>
</organism>
<comment type="caution">
    <text evidence="1">The sequence shown here is derived from an EMBL/GenBank/DDBJ whole genome shotgun (WGS) entry which is preliminary data.</text>
</comment>